<proteinExistence type="predicted"/>
<accession>A0A6M5CFM8</accession>
<dbReference type="EMBL" id="MT279197">
    <property type="protein sequence ID" value="QJT73656.1"/>
    <property type="molecule type" value="Genomic_DNA"/>
</dbReference>
<reference evidence="1" key="1">
    <citation type="submission" date="2020-04" db="EMBL/GenBank/DDBJ databases">
        <authorList>
            <person name="Hall J.P.J."/>
        </authorList>
    </citation>
    <scope>NUCLEOTIDE SEQUENCE</scope>
    <source>
        <strain evidence="1">SBW25</strain>
    </source>
</reference>
<dbReference type="AlphaFoldDB" id="A0A6M5CFM8"/>
<organism evidence="1">
    <name type="scientific">Pseudomonas fluorescens</name>
    <dbReference type="NCBI Taxonomy" id="294"/>
    <lineage>
        <taxon>Bacteria</taxon>
        <taxon>Pseudomonadati</taxon>
        <taxon>Pseudomonadota</taxon>
        <taxon>Gammaproteobacteria</taxon>
        <taxon>Pseudomonadales</taxon>
        <taxon>Pseudomonadaceae</taxon>
        <taxon>Pseudomonas</taxon>
    </lineage>
</organism>
<evidence type="ECO:0000313" key="1">
    <source>
        <dbReference type="EMBL" id="QJT73656.1"/>
    </source>
</evidence>
<name>A0A6M5CFM8_PSEFL</name>
<protein>
    <submittedName>
        <fullName evidence="1">Uncharacterized protein</fullName>
    </submittedName>
</protein>
<sequence>MLEPGVVPLAARLVDAAAVSSGGPLAIGLAKAMIFTEQ</sequence>